<dbReference type="Proteomes" id="UP000790377">
    <property type="component" value="Unassembled WGS sequence"/>
</dbReference>
<dbReference type="EMBL" id="MU268393">
    <property type="protein sequence ID" value="KAH7904675.1"/>
    <property type="molecule type" value="Genomic_DNA"/>
</dbReference>
<sequence>QRFTLPNVAAIYRSSFAQGFSSAQRNAAARGTLRHNIQNDDEHLRTRNPGGLHPLYIYFNSPGLIDHDEFLAESTGDIFDALTTQDRLDGGISVLLRCRGADTRSSLSPEDVAVDVYITPRELHEHADKVGETVATMVQT</sequence>
<proteinExistence type="predicted"/>
<name>A0ACB7ZTZ3_9AGAM</name>
<evidence type="ECO:0000313" key="2">
    <source>
        <dbReference type="Proteomes" id="UP000790377"/>
    </source>
</evidence>
<keyword evidence="2" id="KW-1185">Reference proteome</keyword>
<protein>
    <submittedName>
        <fullName evidence="1">Uncharacterized protein</fullName>
    </submittedName>
</protein>
<feature type="non-terminal residue" evidence="1">
    <location>
        <position position="1"/>
    </location>
</feature>
<feature type="non-terminal residue" evidence="1">
    <location>
        <position position="140"/>
    </location>
</feature>
<comment type="caution">
    <text evidence="1">The sequence shown here is derived from an EMBL/GenBank/DDBJ whole genome shotgun (WGS) entry which is preliminary data.</text>
</comment>
<gene>
    <name evidence="1" type="ORF">BJ138DRAFT_1236290</name>
</gene>
<evidence type="ECO:0000313" key="1">
    <source>
        <dbReference type="EMBL" id="KAH7904675.1"/>
    </source>
</evidence>
<organism evidence="1 2">
    <name type="scientific">Hygrophoropsis aurantiaca</name>
    <dbReference type="NCBI Taxonomy" id="72124"/>
    <lineage>
        <taxon>Eukaryota</taxon>
        <taxon>Fungi</taxon>
        <taxon>Dikarya</taxon>
        <taxon>Basidiomycota</taxon>
        <taxon>Agaricomycotina</taxon>
        <taxon>Agaricomycetes</taxon>
        <taxon>Agaricomycetidae</taxon>
        <taxon>Boletales</taxon>
        <taxon>Coniophorineae</taxon>
        <taxon>Hygrophoropsidaceae</taxon>
        <taxon>Hygrophoropsis</taxon>
    </lineage>
</organism>
<accession>A0ACB7ZTZ3</accession>
<reference evidence="1" key="1">
    <citation type="journal article" date="2021" name="New Phytol.">
        <title>Evolutionary innovations through gain and loss of genes in the ectomycorrhizal Boletales.</title>
        <authorList>
            <person name="Wu G."/>
            <person name="Miyauchi S."/>
            <person name="Morin E."/>
            <person name="Kuo A."/>
            <person name="Drula E."/>
            <person name="Varga T."/>
            <person name="Kohler A."/>
            <person name="Feng B."/>
            <person name="Cao Y."/>
            <person name="Lipzen A."/>
            <person name="Daum C."/>
            <person name="Hundley H."/>
            <person name="Pangilinan J."/>
            <person name="Johnson J."/>
            <person name="Barry K."/>
            <person name="LaButti K."/>
            <person name="Ng V."/>
            <person name="Ahrendt S."/>
            <person name="Min B."/>
            <person name="Choi I.G."/>
            <person name="Park H."/>
            <person name="Plett J.M."/>
            <person name="Magnuson J."/>
            <person name="Spatafora J.W."/>
            <person name="Nagy L.G."/>
            <person name="Henrissat B."/>
            <person name="Grigoriev I.V."/>
            <person name="Yang Z.L."/>
            <person name="Xu J."/>
            <person name="Martin F.M."/>
        </authorList>
    </citation>
    <scope>NUCLEOTIDE SEQUENCE</scope>
    <source>
        <strain evidence="1">ATCC 28755</strain>
    </source>
</reference>